<proteinExistence type="predicted"/>
<feature type="region of interest" description="Disordered" evidence="1">
    <location>
        <begin position="63"/>
        <end position="87"/>
    </location>
</feature>
<evidence type="ECO:0000256" key="1">
    <source>
        <dbReference type="SAM" id="MobiDB-lite"/>
    </source>
</evidence>
<protein>
    <submittedName>
        <fullName evidence="2">Uncharacterized protein</fullName>
    </submittedName>
</protein>
<dbReference type="Proteomes" id="UP001501742">
    <property type="component" value="Unassembled WGS sequence"/>
</dbReference>
<evidence type="ECO:0000313" key="3">
    <source>
        <dbReference type="Proteomes" id="UP001501742"/>
    </source>
</evidence>
<gene>
    <name evidence="2" type="ORF">GCM10009627_24750</name>
</gene>
<evidence type="ECO:0000313" key="2">
    <source>
        <dbReference type="EMBL" id="GAA1494129.1"/>
    </source>
</evidence>
<dbReference type="PROSITE" id="PS51257">
    <property type="entry name" value="PROKAR_LIPOPROTEIN"/>
    <property type="match status" value="1"/>
</dbReference>
<name>A0ABP4K9T1_9MICO</name>
<reference evidence="3" key="1">
    <citation type="journal article" date="2019" name="Int. J. Syst. Evol. Microbiol.">
        <title>The Global Catalogue of Microorganisms (GCM) 10K type strain sequencing project: providing services to taxonomists for standard genome sequencing and annotation.</title>
        <authorList>
            <consortium name="The Broad Institute Genomics Platform"/>
            <consortium name="The Broad Institute Genome Sequencing Center for Infectious Disease"/>
            <person name="Wu L."/>
            <person name="Ma J."/>
        </authorList>
    </citation>
    <scope>NUCLEOTIDE SEQUENCE [LARGE SCALE GENOMIC DNA]</scope>
    <source>
        <strain evidence="3">JCM 12140</strain>
    </source>
</reference>
<dbReference type="EMBL" id="BAAAJX010000014">
    <property type="protein sequence ID" value="GAA1494129.1"/>
    <property type="molecule type" value="Genomic_DNA"/>
</dbReference>
<feature type="compositionally biased region" description="Low complexity" evidence="1">
    <location>
        <begin position="63"/>
        <end position="80"/>
    </location>
</feature>
<sequence>MGTGRAAVSGGAAAIALVVTVGVAGCAGPAACTAIGWANGVEVTLLGDTAAVATVTACGGAGCTPPTADEPLADPPEAALGSTPTPVSGGVRWPLHLGMDTPSRGAVAVYDQAGTLLSAQAVRFRWDSPHAADPCGGPSSGRVTVRLPASPG</sequence>
<comment type="caution">
    <text evidence="2">The sequence shown here is derived from an EMBL/GenBank/DDBJ whole genome shotgun (WGS) entry which is preliminary data.</text>
</comment>
<feature type="region of interest" description="Disordered" evidence="1">
    <location>
        <begin position="130"/>
        <end position="152"/>
    </location>
</feature>
<accession>A0ABP4K9T1</accession>
<organism evidence="2 3">
    <name type="scientific">Curtobacterium herbarum</name>
    <dbReference type="NCBI Taxonomy" id="150122"/>
    <lineage>
        <taxon>Bacteria</taxon>
        <taxon>Bacillati</taxon>
        <taxon>Actinomycetota</taxon>
        <taxon>Actinomycetes</taxon>
        <taxon>Micrococcales</taxon>
        <taxon>Microbacteriaceae</taxon>
        <taxon>Curtobacterium</taxon>
    </lineage>
</organism>
<dbReference type="RefSeq" id="WP_204607933.1">
    <property type="nucleotide sequence ID" value="NZ_BAAAJX010000014.1"/>
</dbReference>
<keyword evidence="3" id="KW-1185">Reference proteome</keyword>